<dbReference type="Proteomes" id="UP000198432">
    <property type="component" value="Unassembled WGS sequence"/>
</dbReference>
<evidence type="ECO:0000313" key="2">
    <source>
        <dbReference type="EMBL" id="SNT14599.1"/>
    </source>
</evidence>
<dbReference type="RefSeq" id="WP_089321262.1">
    <property type="nucleotide sequence ID" value="NZ_FZOQ01000027.1"/>
</dbReference>
<feature type="compositionally biased region" description="Basic and acidic residues" evidence="1">
    <location>
        <begin position="53"/>
        <end position="62"/>
    </location>
</feature>
<evidence type="ECO:0000256" key="1">
    <source>
        <dbReference type="SAM" id="MobiDB-lite"/>
    </source>
</evidence>
<dbReference type="AlphaFoldDB" id="A0A239KAD4"/>
<accession>A0A239KAD4</accession>
<feature type="region of interest" description="Disordered" evidence="1">
    <location>
        <begin position="1"/>
        <end position="72"/>
    </location>
</feature>
<name>A0A239KAD4_9BACT</name>
<sequence>MKTAKGTPSNKSAETERKTDRQPEPLEGKLKKEKDILECGYEGKEAGGNAAAKTEEQTRKLDGSNANSLRTK</sequence>
<feature type="compositionally biased region" description="Polar residues" evidence="1">
    <location>
        <begin position="1"/>
        <end position="12"/>
    </location>
</feature>
<organism evidence="2 3">
    <name type="scientific">Pontibacter ummariensis</name>
    <dbReference type="NCBI Taxonomy" id="1610492"/>
    <lineage>
        <taxon>Bacteria</taxon>
        <taxon>Pseudomonadati</taxon>
        <taxon>Bacteroidota</taxon>
        <taxon>Cytophagia</taxon>
        <taxon>Cytophagales</taxon>
        <taxon>Hymenobacteraceae</taxon>
        <taxon>Pontibacter</taxon>
    </lineage>
</organism>
<feature type="compositionally biased region" description="Basic and acidic residues" evidence="1">
    <location>
        <begin position="13"/>
        <end position="45"/>
    </location>
</feature>
<protein>
    <submittedName>
        <fullName evidence="2">Uncharacterized protein</fullName>
    </submittedName>
</protein>
<proteinExistence type="predicted"/>
<keyword evidence="3" id="KW-1185">Reference proteome</keyword>
<dbReference type="EMBL" id="FZOQ01000027">
    <property type="protein sequence ID" value="SNT14599.1"/>
    <property type="molecule type" value="Genomic_DNA"/>
</dbReference>
<evidence type="ECO:0000313" key="3">
    <source>
        <dbReference type="Proteomes" id="UP000198432"/>
    </source>
</evidence>
<reference evidence="3" key="1">
    <citation type="submission" date="2017-06" db="EMBL/GenBank/DDBJ databases">
        <authorList>
            <person name="Varghese N."/>
            <person name="Submissions S."/>
        </authorList>
    </citation>
    <scope>NUCLEOTIDE SEQUENCE [LARGE SCALE GENOMIC DNA]</scope>
    <source>
        <strain evidence="3">NKM1</strain>
    </source>
</reference>
<gene>
    <name evidence="2" type="ORF">SAMN06296052_12736</name>
</gene>